<reference evidence="1 2" key="1">
    <citation type="journal article" date="2018" name="Nat. Biotechnol.">
        <title>A standardized bacterial taxonomy based on genome phylogeny substantially revises the tree of life.</title>
        <authorList>
            <person name="Parks D.H."/>
            <person name="Chuvochina M."/>
            <person name="Waite D.W."/>
            <person name="Rinke C."/>
            <person name="Skarshewski A."/>
            <person name="Chaumeil P.A."/>
            <person name="Hugenholtz P."/>
        </authorList>
    </citation>
    <scope>NUCLEOTIDE SEQUENCE [LARGE SCALE GENOMIC DNA]</scope>
    <source>
        <strain evidence="1">UBA10707</strain>
    </source>
</reference>
<dbReference type="AlphaFoldDB" id="A0A356LH42"/>
<accession>A0A356LH42</accession>
<dbReference type="EMBL" id="DOEK01000029">
    <property type="protein sequence ID" value="HBP30222.1"/>
    <property type="molecule type" value="Genomic_DNA"/>
</dbReference>
<comment type="caution">
    <text evidence="1">The sequence shown here is derived from an EMBL/GenBank/DDBJ whole genome shotgun (WGS) entry which is preliminary data.</text>
</comment>
<organism evidence="1 2">
    <name type="scientific">Advenella kashmirensis</name>
    <dbReference type="NCBI Taxonomy" id="310575"/>
    <lineage>
        <taxon>Bacteria</taxon>
        <taxon>Pseudomonadati</taxon>
        <taxon>Pseudomonadota</taxon>
        <taxon>Betaproteobacteria</taxon>
        <taxon>Burkholderiales</taxon>
        <taxon>Alcaligenaceae</taxon>
    </lineage>
</organism>
<evidence type="ECO:0000313" key="2">
    <source>
        <dbReference type="Proteomes" id="UP000264036"/>
    </source>
</evidence>
<dbReference type="Proteomes" id="UP000264036">
    <property type="component" value="Unassembled WGS sequence"/>
</dbReference>
<protein>
    <submittedName>
        <fullName evidence="1">Uncharacterized protein</fullName>
    </submittedName>
</protein>
<sequence length="91" mass="10191">MGYRLANLRNALDPSLTEKAQPKWPLPAWLATQAAVSAVPISSALWLNHPPARGLVNSPGRLLLGKDAVKITWLCRFWRHPPAREDKNLLF</sequence>
<name>A0A356LH42_9BURK</name>
<evidence type="ECO:0000313" key="1">
    <source>
        <dbReference type="EMBL" id="HBP30222.1"/>
    </source>
</evidence>
<proteinExistence type="predicted"/>
<gene>
    <name evidence="1" type="ORF">DD666_12495</name>
</gene>